<dbReference type="EMBL" id="JADBJN010000004">
    <property type="protein sequence ID" value="KAG5666922.1"/>
    <property type="molecule type" value="Genomic_DNA"/>
</dbReference>
<dbReference type="OrthoDB" id="2307332at2759"/>
<organism evidence="2 3">
    <name type="scientific">Polypedilum vanderplanki</name>
    <name type="common">Sleeping chironomid midge</name>
    <dbReference type="NCBI Taxonomy" id="319348"/>
    <lineage>
        <taxon>Eukaryota</taxon>
        <taxon>Metazoa</taxon>
        <taxon>Ecdysozoa</taxon>
        <taxon>Arthropoda</taxon>
        <taxon>Hexapoda</taxon>
        <taxon>Insecta</taxon>
        <taxon>Pterygota</taxon>
        <taxon>Neoptera</taxon>
        <taxon>Endopterygota</taxon>
        <taxon>Diptera</taxon>
        <taxon>Nematocera</taxon>
        <taxon>Chironomoidea</taxon>
        <taxon>Chironomidae</taxon>
        <taxon>Chironominae</taxon>
        <taxon>Polypedilum</taxon>
        <taxon>Polypedilum</taxon>
    </lineage>
</organism>
<protein>
    <submittedName>
        <fullName evidence="2">Uncharacterized protein</fullName>
    </submittedName>
</protein>
<proteinExistence type="predicted"/>
<reference evidence="2" key="1">
    <citation type="submission" date="2021-03" db="EMBL/GenBank/DDBJ databases">
        <title>Chromosome level genome of the anhydrobiotic midge Polypedilum vanderplanki.</title>
        <authorList>
            <person name="Yoshida Y."/>
            <person name="Kikawada T."/>
            <person name="Gusev O."/>
        </authorList>
    </citation>
    <scope>NUCLEOTIDE SEQUENCE</scope>
    <source>
        <strain evidence="2">NIAS01</strain>
        <tissue evidence="2">Whole body or cell culture</tissue>
    </source>
</reference>
<keyword evidence="3" id="KW-1185">Reference proteome</keyword>
<evidence type="ECO:0000313" key="2">
    <source>
        <dbReference type="EMBL" id="KAG5666922.1"/>
    </source>
</evidence>
<feature type="region of interest" description="Disordered" evidence="1">
    <location>
        <begin position="75"/>
        <end position="154"/>
    </location>
</feature>
<dbReference type="Proteomes" id="UP001107558">
    <property type="component" value="Chromosome 4"/>
</dbReference>
<feature type="compositionally biased region" description="Low complexity" evidence="1">
    <location>
        <begin position="116"/>
        <end position="139"/>
    </location>
</feature>
<dbReference type="AlphaFoldDB" id="A0A9J6BB52"/>
<feature type="region of interest" description="Disordered" evidence="1">
    <location>
        <begin position="174"/>
        <end position="201"/>
    </location>
</feature>
<comment type="caution">
    <text evidence="2">The sequence shown here is derived from an EMBL/GenBank/DDBJ whole genome shotgun (WGS) entry which is preliminary data.</text>
</comment>
<gene>
    <name evidence="2" type="ORF">PVAND_014927</name>
</gene>
<feature type="compositionally biased region" description="Basic and acidic residues" evidence="1">
    <location>
        <begin position="75"/>
        <end position="90"/>
    </location>
</feature>
<evidence type="ECO:0000313" key="3">
    <source>
        <dbReference type="Proteomes" id="UP001107558"/>
    </source>
</evidence>
<feature type="region of interest" description="Disordered" evidence="1">
    <location>
        <begin position="323"/>
        <end position="347"/>
    </location>
</feature>
<evidence type="ECO:0000256" key="1">
    <source>
        <dbReference type="SAM" id="MobiDB-lite"/>
    </source>
</evidence>
<sequence length="347" mass="37089">MLDITLKPELSLLSAAAVGSTIIPPSSTSSASSSSSSSVHLLGLAGAMASPSNGAQASPQTPTYRKKKCIRYKESAEEAAQRNELDHSQSDDNLGSCGSVDDAHTPDDDTESLNQSMSSPGGLSGLSSLQSPSTSLASPINLLASPSTPHPVHHHEENGLVASLVNQLNRSKWDASKSNNGVNKNGGNGLLNDDKTKQGSNDVQIKTEPMDQSNNMQQQQQQLQQQHLHLQQQHRLDPFFYDKLPIIRNPVGANPRDVNNPLSVNQLTKRDFPAHTGGYYAHPFQKPLMAHPLAHPHHLAQFHAANFANFQLAAAAAVQQNANAQKDNATSNGASHHRDDGNAISVT</sequence>
<accession>A0A9J6BB52</accession>
<name>A0A9J6BB52_POLVA</name>